<proteinExistence type="predicted"/>
<accession>A0A381RVH2</accession>
<sequence length="222" mass="24197">VEDSNGDALAQPDGDATDHYWSGSPDLESRPRQLDLLLPDLDLHLTADRGVFSADRIDRGTRYLLQEGPPSHVGAAELLDLGCGYGPIALALAVRNPDARVWAVDVNPRARELCQANATAAGLDNVLVAAPDDVPDDTRFDACWSNPPIRIGKTALHDLLERWLDRLAPGGSAHLVVQRHLGADSLARWLDDQGWATIRRASRKGYRLLDVAARHGDEEAPR</sequence>
<dbReference type="SUPFAM" id="SSF53335">
    <property type="entry name" value="S-adenosyl-L-methionine-dependent methyltransferases"/>
    <property type="match status" value="1"/>
</dbReference>
<keyword evidence="1" id="KW-0489">Methyltransferase</keyword>
<feature type="non-terminal residue" evidence="5">
    <location>
        <position position="1"/>
    </location>
</feature>
<dbReference type="PANTHER" id="PTHR47816:SF4">
    <property type="entry name" value="RIBOSOMAL RNA SMALL SUBUNIT METHYLTRANSFERASE C"/>
    <property type="match status" value="1"/>
</dbReference>
<gene>
    <name evidence="5" type="ORF">METZ01_LOCUS46821</name>
</gene>
<dbReference type="Pfam" id="PF05175">
    <property type="entry name" value="MTS"/>
    <property type="match status" value="1"/>
</dbReference>
<dbReference type="InterPro" id="IPR029063">
    <property type="entry name" value="SAM-dependent_MTases_sf"/>
</dbReference>
<dbReference type="EMBL" id="UINC01002191">
    <property type="protein sequence ID" value="SUZ93967.1"/>
    <property type="molecule type" value="Genomic_DNA"/>
</dbReference>
<evidence type="ECO:0000259" key="4">
    <source>
        <dbReference type="Pfam" id="PF05175"/>
    </source>
</evidence>
<organism evidence="5">
    <name type="scientific">marine metagenome</name>
    <dbReference type="NCBI Taxonomy" id="408172"/>
    <lineage>
        <taxon>unclassified sequences</taxon>
        <taxon>metagenomes</taxon>
        <taxon>ecological metagenomes</taxon>
    </lineage>
</organism>
<dbReference type="Gene3D" id="3.40.50.150">
    <property type="entry name" value="Vaccinia Virus protein VP39"/>
    <property type="match status" value="1"/>
</dbReference>
<dbReference type="CDD" id="cd02440">
    <property type="entry name" value="AdoMet_MTases"/>
    <property type="match status" value="1"/>
</dbReference>
<dbReference type="InterPro" id="IPR007848">
    <property type="entry name" value="Small_mtfrase_dom"/>
</dbReference>
<dbReference type="GO" id="GO:0008757">
    <property type="term" value="F:S-adenosylmethionine-dependent methyltransferase activity"/>
    <property type="evidence" value="ECO:0007669"/>
    <property type="project" value="InterPro"/>
</dbReference>
<reference evidence="5" key="1">
    <citation type="submission" date="2018-05" db="EMBL/GenBank/DDBJ databases">
        <authorList>
            <person name="Lanie J.A."/>
            <person name="Ng W.-L."/>
            <person name="Kazmierczak K.M."/>
            <person name="Andrzejewski T.M."/>
            <person name="Davidsen T.M."/>
            <person name="Wayne K.J."/>
            <person name="Tettelin H."/>
            <person name="Glass J.I."/>
            <person name="Rusch D."/>
            <person name="Podicherti R."/>
            <person name="Tsui H.-C.T."/>
            <person name="Winkler M.E."/>
        </authorList>
    </citation>
    <scope>NUCLEOTIDE SEQUENCE</scope>
</reference>
<evidence type="ECO:0000256" key="2">
    <source>
        <dbReference type="ARBA" id="ARBA00022679"/>
    </source>
</evidence>
<protein>
    <recommendedName>
        <fullName evidence="4">Methyltransferase small domain-containing protein</fullName>
    </recommendedName>
</protein>
<dbReference type="InterPro" id="IPR046977">
    <property type="entry name" value="RsmC/RlmG"/>
</dbReference>
<evidence type="ECO:0000313" key="5">
    <source>
        <dbReference type="EMBL" id="SUZ93967.1"/>
    </source>
</evidence>
<dbReference type="PANTHER" id="PTHR47816">
    <property type="entry name" value="RIBOSOMAL RNA SMALL SUBUNIT METHYLTRANSFERASE C"/>
    <property type="match status" value="1"/>
</dbReference>
<dbReference type="GO" id="GO:0032259">
    <property type="term" value="P:methylation"/>
    <property type="evidence" value="ECO:0007669"/>
    <property type="project" value="UniProtKB-KW"/>
</dbReference>
<dbReference type="AlphaFoldDB" id="A0A381RVH2"/>
<evidence type="ECO:0000256" key="3">
    <source>
        <dbReference type="SAM" id="MobiDB-lite"/>
    </source>
</evidence>
<keyword evidence="2" id="KW-0808">Transferase</keyword>
<feature type="region of interest" description="Disordered" evidence="3">
    <location>
        <begin position="1"/>
        <end position="25"/>
    </location>
</feature>
<feature type="domain" description="Methyltransferase small" evidence="4">
    <location>
        <begin position="43"/>
        <end position="186"/>
    </location>
</feature>
<name>A0A381RVH2_9ZZZZ</name>
<evidence type="ECO:0000256" key="1">
    <source>
        <dbReference type="ARBA" id="ARBA00022603"/>
    </source>
</evidence>